<dbReference type="AlphaFoldDB" id="A0A7Z3H0W1"/>
<feature type="transmembrane region" description="Helical" evidence="1">
    <location>
        <begin position="104"/>
        <end position="130"/>
    </location>
</feature>
<keyword evidence="1" id="KW-1133">Transmembrane helix</keyword>
<evidence type="ECO:0008006" key="4">
    <source>
        <dbReference type="Google" id="ProtNLM"/>
    </source>
</evidence>
<dbReference type="RefSeq" id="WP_169431169.1">
    <property type="nucleotide sequence ID" value="NZ_CP027561.1"/>
</dbReference>
<reference evidence="2 3" key="1">
    <citation type="submission" date="2018-03" db="EMBL/GenBank/DDBJ databases">
        <title>Complete genome sequence of Pseudomonas fluorescens sp. G7.</title>
        <authorList>
            <person name="Gao C.-H."/>
            <person name="Li Z."/>
            <person name="Cai P."/>
        </authorList>
    </citation>
    <scope>NUCLEOTIDE SEQUENCE [LARGE SCALE GENOMIC DNA]</scope>
    <source>
        <strain evidence="2 3">G7</strain>
    </source>
</reference>
<sequence>MSKEVTDDRDKGISGRECVPYFDTHKGQIIFEFWYLVVLLAAATTIMFLVQFKCISMEYNNKTFVYALFGGFLGGWVYDAKWFYRVTARGKDDQYKYLWQCHKFYWRVLTPFLSCLVAFVTYIIISSGMFPVVLKNSTSAGAAFSICFIFGYFSDLVLSRLAAWAEELLPKIKKKNANSSESDEEV</sequence>
<keyword evidence="1" id="KW-0812">Transmembrane</keyword>
<evidence type="ECO:0000256" key="1">
    <source>
        <dbReference type="SAM" id="Phobius"/>
    </source>
</evidence>
<accession>A0A7Z3H0W1</accession>
<protein>
    <recommendedName>
        <fullName evidence="4">Transmembrane protein</fullName>
    </recommendedName>
</protein>
<evidence type="ECO:0000313" key="3">
    <source>
        <dbReference type="Proteomes" id="UP000501669"/>
    </source>
</evidence>
<proteinExistence type="predicted"/>
<organism evidence="2 3">
    <name type="scientific">Pseudomonas fluorescens</name>
    <dbReference type="NCBI Taxonomy" id="294"/>
    <lineage>
        <taxon>Bacteria</taxon>
        <taxon>Pseudomonadati</taxon>
        <taxon>Pseudomonadota</taxon>
        <taxon>Gammaproteobacteria</taxon>
        <taxon>Pseudomonadales</taxon>
        <taxon>Pseudomonadaceae</taxon>
        <taxon>Pseudomonas</taxon>
    </lineage>
</organism>
<dbReference type="Proteomes" id="UP000501669">
    <property type="component" value="Chromosome"/>
</dbReference>
<evidence type="ECO:0000313" key="2">
    <source>
        <dbReference type="EMBL" id="QJP96582.1"/>
    </source>
</evidence>
<gene>
    <name evidence="2" type="ORF">C6Y56_19140</name>
</gene>
<dbReference type="EMBL" id="CP027561">
    <property type="protein sequence ID" value="QJP96582.1"/>
    <property type="molecule type" value="Genomic_DNA"/>
</dbReference>
<keyword evidence="1" id="KW-0472">Membrane</keyword>
<feature type="transmembrane region" description="Helical" evidence="1">
    <location>
        <begin position="64"/>
        <end position="84"/>
    </location>
</feature>
<feature type="transmembrane region" description="Helical" evidence="1">
    <location>
        <begin position="33"/>
        <end position="52"/>
    </location>
</feature>
<feature type="transmembrane region" description="Helical" evidence="1">
    <location>
        <begin position="142"/>
        <end position="165"/>
    </location>
</feature>
<name>A0A7Z3H0W1_PSEFL</name>